<feature type="compositionally biased region" description="Low complexity" evidence="1">
    <location>
        <begin position="1"/>
        <end position="11"/>
    </location>
</feature>
<gene>
    <name evidence="2" type="ORF">OXD698_LOCUS54027</name>
</gene>
<organism evidence="2 3">
    <name type="scientific">Adineta steineri</name>
    <dbReference type="NCBI Taxonomy" id="433720"/>
    <lineage>
        <taxon>Eukaryota</taxon>
        <taxon>Metazoa</taxon>
        <taxon>Spiralia</taxon>
        <taxon>Gnathifera</taxon>
        <taxon>Rotifera</taxon>
        <taxon>Eurotatoria</taxon>
        <taxon>Bdelloidea</taxon>
        <taxon>Adinetida</taxon>
        <taxon>Adinetidae</taxon>
        <taxon>Adineta</taxon>
    </lineage>
</organism>
<proteinExistence type="predicted"/>
<protein>
    <submittedName>
        <fullName evidence="2">Uncharacterized protein</fullName>
    </submittedName>
</protein>
<comment type="caution">
    <text evidence="2">The sequence shown here is derived from an EMBL/GenBank/DDBJ whole genome shotgun (WGS) entry which is preliminary data.</text>
</comment>
<evidence type="ECO:0000313" key="2">
    <source>
        <dbReference type="EMBL" id="CAF4444682.1"/>
    </source>
</evidence>
<sequence>MLRTAAAAASSQFYQQSRSLSNHNYRTSQEPP</sequence>
<accession>A0A820RWL8</accession>
<dbReference type="EMBL" id="CAJOAZ010032068">
    <property type="protein sequence ID" value="CAF4444682.1"/>
    <property type="molecule type" value="Genomic_DNA"/>
</dbReference>
<dbReference type="AlphaFoldDB" id="A0A820RWL8"/>
<evidence type="ECO:0000256" key="1">
    <source>
        <dbReference type="SAM" id="MobiDB-lite"/>
    </source>
</evidence>
<dbReference type="Proteomes" id="UP000663844">
    <property type="component" value="Unassembled WGS sequence"/>
</dbReference>
<feature type="compositionally biased region" description="Polar residues" evidence="1">
    <location>
        <begin position="12"/>
        <end position="32"/>
    </location>
</feature>
<reference evidence="2" key="1">
    <citation type="submission" date="2021-02" db="EMBL/GenBank/DDBJ databases">
        <authorList>
            <person name="Nowell W R."/>
        </authorList>
    </citation>
    <scope>NUCLEOTIDE SEQUENCE</scope>
</reference>
<feature type="non-terminal residue" evidence="2">
    <location>
        <position position="1"/>
    </location>
</feature>
<feature type="region of interest" description="Disordered" evidence="1">
    <location>
        <begin position="1"/>
        <end position="32"/>
    </location>
</feature>
<evidence type="ECO:0000313" key="3">
    <source>
        <dbReference type="Proteomes" id="UP000663844"/>
    </source>
</evidence>
<name>A0A820RWL8_9BILA</name>